<reference evidence="2 3" key="1">
    <citation type="journal article" date="2018" name="Nat. Ecol. Evol.">
        <title>Pezizomycetes genomes reveal the molecular basis of ectomycorrhizal truffle lifestyle.</title>
        <authorList>
            <person name="Murat C."/>
            <person name="Payen T."/>
            <person name="Noel B."/>
            <person name="Kuo A."/>
            <person name="Morin E."/>
            <person name="Chen J."/>
            <person name="Kohler A."/>
            <person name="Krizsan K."/>
            <person name="Balestrini R."/>
            <person name="Da Silva C."/>
            <person name="Montanini B."/>
            <person name="Hainaut M."/>
            <person name="Levati E."/>
            <person name="Barry K.W."/>
            <person name="Belfiori B."/>
            <person name="Cichocki N."/>
            <person name="Clum A."/>
            <person name="Dockter R.B."/>
            <person name="Fauchery L."/>
            <person name="Guy J."/>
            <person name="Iotti M."/>
            <person name="Le Tacon F."/>
            <person name="Lindquist E.A."/>
            <person name="Lipzen A."/>
            <person name="Malagnac F."/>
            <person name="Mello A."/>
            <person name="Molinier V."/>
            <person name="Miyauchi S."/>
            <person name="Poulain J."/>
            <person name="Riccioni C."/>
            <person name="Rubini A."/>
            <person name="Sitrit Y."/>
            <person name="Splivallo R."/>
            <person name="Traeger S."/>
            <person name="Wang M."/>
            <person name="Zifcakova L."/>
            <person name="Wipf D."/>
            <person name="Zambonelli A."/>
            <person name="Paolocci F."/>
            <person name="Nowrousian M."/>
            <person name="Ottonello S."/>
            <person name="Baldrian P."/>
            <person name="Spatafora J.W."/>
            <person name="Henrissat B."/>
            <person name="Nagy L.G."/>
            <person name="Aury J.M."/>
            <person name="Wincker P."/>
            <person name="Grigoriev I.V."/>
            <person name="Bonfante P."/>
            <person name="Martin F.M."/>
        </authorList>
    </citation>
    <scope>NUCLEOTIDE SEQUENCE [LARGE SCALE GENOMIC DNA]</scope>
    <source>
        <strain evidence="2 3">120613-1</strain>
    </source>
</reference>
<gene>
    <name evidence="2" type="ORF">L873DRAFT_1806884</name>
</gene>
<evidence type="ECO:0000256" key="1">
    <source>
        <dbReference type="SAM" id="Phobius"/>
    </source>
</evidence>
<keyword evidence="1" id="KW-0812">Transmembrane</keyword>
<name>A0A3N4JR79_9PEZI</name>
<organism evidence="2 3">
    <name type="scientific">Choiromyces venosus 120613-1</name>
    <dbReference type="NCBI Taxonomy" id="1336337"/>
    <lineage>
        <taxon>Eukaryota</taxon>
        <taxon>Fungi</taxon>
        <taxon>Dikarya</taxon>
        <taxon>Ascomycota</taxon>
        <taxon>Pezizomycotina</taxon>
        <taxon>Pezizomycetes</taxon>
        <taxon>Pezizales</taxon>
        <taxon>Tuberaceae</taxon>
        <taxon>Choiromyces</taxon>
    </lineage>
</organism>
<feature type="transmembrane region" description="Helical" evidence="1">
    <location>
        <begin position="23"/>
        <end position="43"/>
    </location>
</feature>
<dbReference type="AlphaFoldDB" id="A0A3N4JR79"/>
<evidence type="ECO:0000313" key="2">
    <source>
        <dbReference type="EMBL" id="RPA99351.1"/>
    </source>
</evidence>
<proteinExistence type="predicted"/>
<keyword evidence="1" id="KW-1133">Transmembrane helix</keyword>
<evidence type="ECO:0000313" key="3">
    <source>
        <dbReference type="Proteomes" id="UP000276215"/>
    </source>
</evidence>
<accession>A0A3N4JR79</accession>
<sequence length="57" mass="6012">MPRGLDNGPENGSNAGTGWNPTAFAVNCVLSLIVLCVFSHIFFQIPSSSKKGKTSKS</sequence>
<keyword evidence="3" id="KW-1185">Reference proteome</keyword>
<dbReference type="EMBL" id="ML120388">
    <property type="protein sequence ID" value="RPA99351.1"/>
    <property type="molecule type" value="Genomic_DNA"/>
</dbReference>
<dbReference type="Proteomes" id="UP000276215">
    <property type="component" value="Unassembled WGS sequence"/>
</dbReference>
<keyword evidence="1" id="KW-0472">Membrane</keyword>
<protein>
    <submittedName>
        <fullName evidence="2">Uncharacterized protein</fullName>
    </submittedName>
</protein>